<dbReference type="GO" id="GO:0003676">
    <property type="term" value="F:nucleic acid binding"/>
    <property type="evidence" value="ECO:0007669"/>
    <property type="project" value="InterPro"/>
</dbReference>
<dbReference type="Gene3D" id="3.30.420.10">
    <property type="entry name" value="Ribonuclease H-like superfamily/Ribonuclease H"/>
    <property type="match status" value="1"/>
</dbReference>
<dbReference type="SUPFAM" id="SSF53098">
    <property type="entry name" value="Ribonuclease H-like"/>
    <property type="match status" value="1"/>
</dbReference>
<evidence type="ECO:0008006" key="2">
    <source>
        <dbReference type="Google" id="ProtNLM"/>
    </source>
</evidence>
<reference evidence="1" key="1">
    <citation type="submission" date="2020-06" db="EMBL/GenBank/DDBJ databases">
        <authorList>
            <person name="Li T."/>
            <person name="Hu X."/>
            <person name="Zhang T."/>
            <person name="Song X."/>
            <person name="Zhang H."/>
            <person name="Dai N."/>
            <person name="Sheng W."/>
            <person name="Hou X."/>
            <person name="Wei L."/>
        </authorList>
    </citation>
    <scope>NUCLEOTIDE SEQUENCE</scope>
    <source>
        <strain evidence="1">G01</strain>
        <tissue evidence="1">Leaf</tissue>
    </source>
</reference>
<sequence>MTKKPFVGQSKLANGLLDLIHTKRLWTTENSGQRWVLLFHNIYDDHSRYSYVYLMRYKSEAFVRFKEFRLDLENQTASQWPPPGTHQLNDVAERRNRTLLDMIRSTMSFTKLPLSFWGYALETAARLLNIVLSKTVAQTQFLRVLFYDPTEQKVFVSRNAVFLERGFPTDTRRDELLLEESSQLECHSLLRSMVFRRDRSVGQ</sequence>
<accession>A0AAW2ISV2</accession>
<name>A0AAW2ISV2_9LAMI</name>
<dbReference type="InterPro" id="IPR039537">
    <property type="entry name" value="Retrotran_Ty1/copia-like"/>
</dbReference>
<comment type="caution">
    <text evidence="1">The sequence shown here is derived from an EMBL/GenBank/DDBJ whole genome shotgun (WGS) entry which is preliminary data.</text>
</comment>
<dbReference type="PANTHER" id="PTHR42648">
    <property type="entry name" value="TRANSPOSASE, PUTATIVE-RELATED"/>
    <property type="match status" value="1"/>
</dbReference>
<dbReference type="InterPro" id="IPR036397">
    <property type="entry name" value="RNaseH_sf"/>
</dbReference>
<dbReference type="AlphaFoldDB" id="A0AAW2ISV2"/>
<reference evidence="1" key="2">
    <citation type="journal article" date="2024" name="Plant">
        <title>Genomic evolution and insights into agronomic trait innovations of Sesamum species.</title>
        <authorList>
            <person name="Miao H."/>
            <person name="Wang L."/>
            <person name="Qu L."/>
            <person name="Liu H."/>
            <person name="Sun Y."/>
            <person name="Le M."/>
            <person name="Wang Q."/>
            <person name="Wei S."/>
            <person name="Zheng Y."/>
            <person name="Lin W."/>
            <person name="Duan Y."/>
            <person name="Cao H."/>
            <person name="Xiong S."/>
            <person name="Wang X."/>
            <person name="Wei L."/>
            <person name="Li C."/>
            <person name="Ma Q."/>
            <person name="Ju M."/>
            <person name="Zhao R."/>
            <person name="Li G."/>
            <person name="Mu C."/>
            <person name="Tian Q."/>
            <person name="Mei H."/>
            <person name="Zhang T."/>
            <person name="Gao T."/>
            <person name="Zhang H."/>
        </authorList>
    </citation>
    <scope>NUCLEOTIDE SEQUENCE</scope>
    <source>
        <strain evidence="1">G01</strain>
    </source>
</reference>
<dbReference type="EMBL" id="JACGWK010001615">
    <property type="protein sequence ID" value="KAL0285077.1"/>
    <property type="molecule type" value="Genomic_DNA"/>
</dbReference>
<organism evidence="1">
    <name type="scientific">Sesamum angustifolium</name>
    <dbReference type="NCBI Taxonomy" id="2727405"/>
    <lineage>
        <taxon>Eukaryota</taxon>
        <taxon>Viridiplantae</taxon>
        <taxon>Streptophyta</taxon>
        <taxon>Embryophyta</taxon>
        <taxon>Tracheophyta</taxon>
        <taxon>Spermatophyta</taxon>
        <taxon>Magnoliopsida</taxon>
        <taxon>eudicotyledons</taxon>
        <taxon>Gunneridae</taxon>
        <taxon>Pentapetalae</taxon>
        <taxon>asterids</taxon>
        <taxon>lamiids</taxon>
        <taxon>Lamiales</taxon>
        <taxon>Pedaliaceae</taxon>
        <taxon>Sesamum</taxon>
    </lineage>
</organism>
<dbReference type="InterPro" id="IPR012337">
    <property type="entry name" value="RNaseH-like_sf"/>
</dbReference>
<proteinExistence type="predicted"/>
<dbReference type="PANTHER" id="PTHR42648:SF27">
    <property type="entry name" value="RNA-DIRECTED DNA POLYMERASE"/>
    <property type="match status" value="1"/>
</dbReference>
<protein>
    <recommendedName>
        <fullName evidence="2">Integrase catalytic domain-containing protein</fullName>
    </recommendedName>
</protein>
<evidence type="ECO:0000313" key="1">
    <source>
        <dbReference type="EMBL" id="KAL0285077.1"/>
    </source>
</evidence>
<gene>
    <name evidence="1" type="ORF">Sangu_2793200</name>
</gene>